<protein>
    <submittedName>
        <fullName evidence="2">Uncharacterized protein</fullName>
    </submittedName>
</protein>
<name>A0AAE0WBZ9_9BIVA</name>
<reference evidence="2" key="2">
    <citation type="journal article" date="2021" name="Genome Biol. Evol.">
        <title>Developing a high-quality reference genome for a parasitic bivalve with doubly uniparental inheritance (Bivalvia: Unionida).</title>
        <authorList>
            <person name="Smith C.H."/>
        </authorList>
    </citation>
    <scope>NUCLEOTIDE SEQUENCE</scope>
    <source>
        <strain evidence="2">CHS0354</strain>
        <tissue evidence="2">Mantle</tissue>
    </source>
</reference>
<dbReference type="EMBL" id="JAEAOA010000707">
    <property type="protein sequence ID" value="KAK3609718.1"/>
    <property type="molecule type" value="Genomic_DNA"/>
</dbReference>
<keyword evidence="1" id="KW-0732">Signal</keyword>
<comment type="caution">
    <text evidence="2">The sequence shown here is derived from an EMBL/GenBank/DDBJ whole genome shotgun (WGS) entry which is preliminary data.</text>
</comment>
<reference evidence="2" key="1">
    <citation type="journal article" date="2021" name="Genome Biol. Evol.">
        <title>A High-Quality Reference Genome for a Parasitic Bivalve with Doubly Uniparental Inheritance (Bivalvia: Unionida).</title>
        <authorList>
            <person name="Smith C.H."/>
        </authorList>
    </citation>
    <scope>NUCLEOTIDE SEQUENCE</scope>
    <source>
        <strain evidence="2">CHS0354</strain>
    </source>
</reference>
<reference evidence="2" key="3">
    <citation type="submission" date="2023-05" db="EMBL/GenBank/DDBJ databases">
        <authorList>
            <person name="Smith C.H."/>
        </authorList>
    </citation>
    <scope>NUCLEOTIDE SEQUENCE</scope>
    <source>
        <strain evidence="2">CHS0354</strain>
        <tissue evidence="2">Mantle</tissue>
    </source>
</reference>
<accession>A0AAE0WBZ9</accession>
<sequence length="403" mass="45941">MGFHLLISGIILVFLHSISEAERLDLNAYEYIRIFKTPLALGSCPSRRVRFDSGKVLTETCSFSAGNQGQSSYRSEEYPRNMSLVTNASQLLDFIGLCEGRAASYIGILNDGDCVEIEMSTLVTFSKEHVTHLYKDFYQPKVDTLSNDMGKRIPKDFSHYVEDSFYLNRIGYGGLEVILVQTQFSSSKEARIAAAFHMDSFSPSKNLDSIAKIAGIPKKIMVIILSSLSNSLTEIRKYKGSEGLIEALKFIKELEKYMRWNVRGGRHHNEQTRIPVSYEFLPYTETSKDPVGLEEKSAWKAVCLLEIEAHKLYKCQSVETNKRLPTGFRRPSCTNIKRLMKDAKLKRFLLHGKRSIWFKLTAEEKMKLASVFSEKISSVQAEINKETKQLKKFKKGLDLETEF</sequence>
<dbReference type="Proteomes" id="UP001195483">
    <property type="component" value="Unassembled WGS sequence"/>
</dbReference>
<evidence type="ECO:0000313" key="2">
    <source>
        <dbReference type="EMBL" id="KAK3609718.1"/>
    </source>
</evidence>
<organism evidence="2 3">
    <name type="scientific">Potamilus streckersoni</name>
    <dbReference type="NCBI Taxonomy" id="2493646"/>
    <lineage>
        <taxon>Eukaryota</taxon>
        <taxon>Metazoa</taxon>
        <taxon>Spiralia</taxon>
        <taxon>Lophotrochozoa</taxon>
        <taxon>Mollusca</taxon>
        <taxon>Bivalvia</taxon>
        <taxon>Autobranchia</taxon>
        <taxon>Heteroconchia</taxon>
        <taxon>Palaeoheterodonta</taxon>
        <taxon>Unionida</taxon>
        <taxon>Unionoidea</taxon>
        <taxon>Unionidae</taxon>
        <taxon>Ambleminae</taxon>
        <taxon>Lampsilini</taxon>
        <taxon>Potamilus</taxon>
    </lineage>
</organism>
<dbReference type="AlphaFoldDB" id="A0AAE0WBZ9"/>
<gene>
    <name evidence="2" type="ORF">CHS0354_011409</name>
</gene>
<feature type="signal peptide" evidence="1">
    <location>
        <begin position="1"/>
        <end position="21"/>
    </location>
</feature>
<evidence type="ECO:0000313" key="3">
    <source>
        <dbReference type="Proteomes" id="UP001195483"/>
    </source>
</evidence>
<proteinExistence type="predicted"/>
<keyword evidence="3" id="KW-1185">Reference proteome</keyword>
<feature type="chain" id="PRO_5041922523" evidence="1">
    <location>
        <begin position="22"/>
        <end position="403"/>
    </location>
</feature>
<evidence type="ECO:0000256" key="1">
    <source>
        <dbReference type="SAM" id="SignalP"/>
    </source>
</evidence>